<keyword evidence="4 6" id="KW-1005">Bacterial flagellum biogenesis</keyword>
<keyword evidence="7" id="KW-0966">Cell projection</keyword>
<dbReference type="Proteomes" id="UP000199371">
    <property type="component" value="Unassembled WGS sequence"/>
</dbReference>
<comment type="similarity">
    <text evidence="2 6">Belongs to the FliS family.</text>
</comment>
<dbReference type="Pfam" id="PF02561">
    <property type="entry name" value="FliS"/>
    <property type="match status" value="1"/>
</dbReference>
<dbReference type="STRING" id="173990.SAMN05660691_00047"/>
<comment type="subcellular location">
    <subcellularLocation>
        <location evidence="1 6">Cytoplasm</location>
        <location evidence="1 6">Cytosol</location>
    </subcellularLocation>
</comment>
<sequence>MLDFGNGYQAYKSTAVEGKAAGADIHKLVLMLFDGFLDELSRTEGHIQAKRFDKKAAGIERMLKILGGLDASLDQQNGGEVAANMQKLYQHCGQALLNASLKNDLTSLDTVRVIMTNLQEGWQGLSQSAA</sequence>
<dbReference type="AlphaFoldDB" id="A0A1H6J7L2"/>
<dbReference type="GO" id="GO:0005829">
    <property type="term" value="C:cytosol"/>
    <property type="evidence" value="ECO:0007669"/>
    <property type="project" value="UniProtKB-SubCell"/>
</dbReference>
<dbReference type="InterPro" id="IPR003713">
    <property type="entry name" value="FliS"/>
</dbReference>
<evidence type="ECO:0000313" key="8">
    <source>
        <dbReference type="Proteomes" id="UP000199371"/>
    </source>
</evidence>
<dbReference type="OrthoDB" id="9792010at2"/>
<dbReference type="NCBIfam" id="TIGR00208">
    <property type="entry name" value="fliS"/>
    <property type="match status" value="1"/>
</dbReference>
<evidence type="ECO:0000256" key="3">
    <source>
        <dbReference type="ARBA" id="ARBA00022490"/>
    </source>
</evidence>
<dbReference type="EMBL" id="FNXF01000001">
    <property type="protein sequence ID" value="SEH54952.1"/>
    <property type="molecule type" value="Genomic_DNA"/>
</dbReference>
<dbReference type="CDD" id="cd16098">
    <property type="entry name" value="FliS"/>
    <property type="match status" value="1"/>
</dbReference>
<dbReference type="SUPFAM" id="SSF101116">
    <property type="entry name" value="Flagellar export chaperone FliS"/>
    <property type="match status" value="1"/>
</dbReference>
<protein>
    <recommendedName>
        <fullName evidence="6">Flagellar secretion chaperone FliS</fullName>
    </recommendedName>
</protein>
<dbReference type="GO" id="GO:0071973">
    <property type="term" value="P:bacterial-type flagellum-dependent cell motility"/>
    <property type="evidence" value="ECO:0007669"/>
    <property type="project" value="TreeGrafter"/>
</dbReference>
<keyword evidence="7" id="KW-0282">Flagellum</keyword>
<evidence type="ECO:0000256" key="5">
    <source>
        <dbReference type="ARBA" id="ARBA00023186"/>
    </source>
</evidence>
<evidence type="ECO:0000256" key="4">
    <source>
        <dbReference type="ARBA" id="ARBA00022795"/>
    </source>
</evidence>
<dbReference type="PANTHER" id="PTHR34773:SF1">
    <property type="entry name" value="FLAGELLAR SECRETION CHAPERONE FLIS"/>
    <property type="match status" value="1"/>
</dbReference>
<name>A0A1H6J7L2_9GAMM</name>
<gene>
    <name evidence="7" type="ORF">SAMN05660691_00047</name>
</gene>
<keyword evidence="5" id="KW-0143">Chaperone</keyword>
<evidence type="ECO:0000256" key="6">
    <source>
        <dbReference type="PIRNR" id="PIRNR039090"/>
    </source>
</evidence>
<dbReference type="InterPro" id="IPR036584">
    <property type="entry name" value="FliS_sf"/>
</dbReference>
<keyword evidence="7" id="KW-0969">Cilium</keyword>
<organism evidence="7 8">
    <name type="scientific">Rheinheimera pacifica</name>
    <dbReference type="NCBI Taxonomy" id="173990"/>
    <lineage>
        <taxon>Bacteria</taxon>
        <taxon>Pseudomonadati</taxon>
        <taxon>Pseudomonadota</taxon>
        <taxon>Gammaproteobacteria</taxon>
        <taxon>Chromatiales</taxon>
        <taxon>Chromatiaceae</taxon>
        <taxon>Rheinheimera</taxon>
    </lineage>
</organism>
<dbReference type="GO" id="GO:0044780">
    <property type="term" value="P:bacterial-type flagellum assembly"/>
    <property type="evidence" value="ECO:0007669"/>
    <property type="project" value="InterPro"/>
</dbReference>
<evidence type="ECO:0000256" key="1">
    <source>
        <dbReference type="ARBA" id="ARBA00004514"/>
    </source>
</evidence>
<dbReference type="Gene3D" id="1.20.120.340">
    <property type="entry name" value="Flagellar protein FliS"/>
    <property type="match status" value="1"/>
</dbReference>
<proteinExistence type="inferred from homology"/>
<keyword evidence="3 6" id="KW-0963">Cytoplasm</keyword>
<evidence type="ECO:0000256" key="2">
    <source>
        <dbReference type="ARBA" id="ARBA00008787"/>
    </source>
</evidence>
<dbReference type="PIRSF" id="PIRSF039090">
    <property type="entry name" value="Flis"/>
    <property type="match status" value="1"/>
</dbReference>
<reference evidence="8" key="1">
    <citation type="submission" date="2016-10" db="EMBL/GenBank/DDBJ databases">
        <authorList>
            <person name="Varghese N."/>
            <person name="Submissions S."/>
        </authorList>
    </citation>
    <scope>NUCLEOTIDE SEQUENCE [LARGE SCALE GENOMIC DNA]</scope>
    <source>
        <strain evidence="8">DSM 17616</strain>
    </source>
</reference>
<evidence type="ECO:0000313" key="7">
    <source>
        <dbReference type="EMBL" id="SEH54952.1"/>
    </source>
</evidence>
<dbReference type="RefSeq" id="WP_092788963.1">
    <property type="nucleotide sequence ID" value="NZ_FNXF01000001.1"/>
</dbReference>
<accession>A0A1H6J7L2</accession>
<keyword evidence="8" id="KW-1185">Reference proteome</keyword>
<dbReference type="PANTHER" id="PTHR34773">
    <property type="entry name" value="FLAGELLAR SECRETION CHAPERONE FLIS"/>
    <property type="match status" value="1"/>
</dbReference>